<protein>
    <submittedName>
        <fullName evidence="1">Uncharacterized protein</fullName>
    </submittedName>
</protein>
<dbReference type="EMBL" id="CM044703">
    <property type="protein sequence ID" value="KAI5673839.1"/>
    <property type="molecule type" value="Genomic_DNA"/>
</dbReference>
<accession>A0ACC0BMM5</accession>
<gene>
    <name evidence="1" type="ORF">M9H77_14203</name>
</gene>
<comment type="caution">
    <text evidence="1">The sequence shown here is derived from an EMBL/GenBank/DDBJ whole genome shotgun (WGS) entry which is preliminary data.</text>
</comment>
<dbReference type="Proteomes" id="UP001060085">
    <property type="component" value="Linkage Group LG03"/>
</dbReference>
<evidence type="ECO:0000313" key="1">
    <source>
        <dbReference type="EMBL" id="KAI5673839.1"/>
    </source>
</evidence>
<reference evidence="2" key="1">
    <citation type="journal article" date="2023" name="Nat. Plants">
        <title>Single-cell RNA sequencing provides a high-resolution roadmap for understanding the multicellular compartmentation of specialized metabolism.</title>
        <authorList>
            <person name="Sun S."/>
            <person name="Shen X."/>
            <person name="Li Y."/>
            <person name="Li Y."/>
            <person name="Wang S."/>
            <person name="Li R."/>
            <person name="Zhang H."/>
            <person name="Shen G."/>
            <person name="Guo B."/>
            <person name="Wei J."/>
            <person name="Xu J."/>
            <person name="St-Pierre B."/>
            <person name="Chen S."/>
            <person name="Sun C."/>
        </authorList>
    </citation>
    <scope>NUCLEOTIDE SEQUENCE [LARGE SCALE GENOMIC DNA]</scope>
</reference>
<proteinExistence type="predicted"/>
<keyword evidence="2" id="KW-1185">Reference proteome</keyword>
<sequence length="168" mass="19195">MFAFVLKSPEPHPGESTKPCFLIFANITGLHVVNWRMGIFAENIQDLTLTCWPDIWPFCCKHIRKPHSDQSYSSGYDLAFRSVRGLHCTWLVPSMRASSDGVDDLDSGEWIHLKRGIVPWRTWPNHSTWTPHHALWWDGRLVESQEGLETKVGPRADLVGAPRVCSLF</sequence>
<name>A0ACC0BMM5_CATRO</name>
<organism evidence="1 2">
    <name type="scientific">Catharanthus roseus</name>
    <name type="common">Madagascar periwinkle</name>
    <name type="synonym">Vinca rosea</name>
    <dbReference type="NCBI Taxonomy" id="4058"/>
    <lineage>
        <taxon>Eukaryota</taxon>
        <taxon>Viridiplantae</taxon>
        <taxon>Streptophyta</taxon>
        <taxon>Embryophyta</taxon>
        <taxon>Tracheophyta</taxon>
        <taxon>Spermatophyta</taxon>
        <taxon>Magnoliopsida</taxon>
        <taxon>eudicotyledons</taxon>
        <taxon>Gunneridae</taxon>
        <taxon>Pentapetalae</taxon>
        <taxon>asterids</taxon>
        <taxon>lamiids</taxon>
        <taxon>Gentianales</taxon>
        <taxon>Apocynaceae</taxon>
        <taxon>Rauvolfioideae</taxon>
        <taxon>Vinceae</taxon>
        <taxon>Catharanthinae</taxon>
        <taxon>Catharanthus</taxon>
    </lineage>
</organism>
<evidence type="ECO:0000313" key="2">
    <source>
        <dbReference type="Proteomes" id="UP001060085"/>
    </source>
</evidence>